<dbReference type="InterPro" id="IPR059050">
    <property type="entry name" value="Rv3660c_N"/>
</dbReference>
<accession>A0AB73B9F1</accession>
<dbReference type="Proteomes" id="UP000315353">
    <property type="component" value="Unassembled WGS sequence"/>
</dbReference>
<evidence type="ECO:0000313" key="2">
    <source>
        <dbReference type="EMBL" id="GEB98377.1"/>
    </source>
</evidence>
<dbReference type="AlphaFoldDB" id="A0AB73B9F1"/>
<evidence type="ECO:0000313" key="3">
    <source>
        <dbReference type="Proteomes" id="UP000315353"/>
    </source>
</evidence>
<dbReference type="GO" id="GO:0005524">
    <property type="term" value="F:ATP binding"/>
    <property type="evidence" value="ECO:0007669"/>
    <property type="project" value="TreeGrafter"/>
</dbReference>
<reference evidence="2 3" key="1">
    <citation type="submission" date="2019-06" db="EMBL/GenBank/DDBJ databases">
        <title>Whole genome shotgun sequence of Corynebacterium flavescens NBRC 14136.</title>
        <authorList>
            <person name="Hosoyama A."/>
            <person name="Uohara A."/>
            <person name="Ohji S."/>
            <person name="Ichikawa N."/>
        </authorList>
    </citation>
    <scope>NUCLEOTIDE SEQUENCE [LARGE SCALE GENOMIC DNA]</scope>
    <source>
        <strain evidence="2 3">NBRC 14136</strain>
    </source>
</reference>
<feature type="domain" description="Rv3660c-like CheY-like N-terminal" evidence="1">
    <location>
        <begin position="24"/>
        <end position="137"/>
    </location>
</feature>
<dbReference type="Gene3D" id="3.40.50.300">
    <property type="entry name" value="P-loop containing nucleotide triphosphate hydrolases"/>
    <property type="match status" value="1"/>
</dbReference>
<organism evidence="2 3">
    <name type="scientific">Corynebacterium flavescens</name>
    <dbReference type="NCBI Taxonomy" id="28028"/>
    <lineage>
        <taxon>Bacteria</taxon>
        <taxon>Bacillati</taxon>
        <taxon>Actinomycetota</taxon>
        <taxon>Actinomycetes</taxon>
        <taxon>Mycobacteriales</taxon>
        <taxon>Corynebacteriaceae</taxon>
        <taxon>Corynebacterium</taxon>
    </lineage>
</organism>
<dbReference type="NCBIfam" id="TIGR03815">
    <property type="entry name" value="CpaE_hom_Actino"/>
    <property type="match status" value="1"/>
</dbReference>
<sequence length="375" mass="38764">MNASTREVLSAARGGHHGYILVAIADPTLRSEAVHAAAATSLEVVQAEDPRDIMRLSSSATAILADALTAPTLAGADRSALSRAGGHTPVVFFMAADPGPINYEAALKCRARQAFILPAESTMLLGALGAVVEQSTQRGARSSPARGGCIAVAGTAGGVGTSTFAVALARTVGEALLVDADPRSGGLDLLLGIESVPGARWPELNFGDGNIDANDLKRALPATSDGIAVLSQARSTVADSFQLKPAVVDGIIKAMHSDPGFIIVDCPVDAIPQDCHHTVLITAAEVRSAAVAQQAVLRLSSSRIPYSLVLRHRQWSGLDREDVEKLVHCPVSAEVPTIKGLMRHVETSGLPTRLPGALTKAAEAVLAEAEGGRAQ</sequence>
<dbReference type="PANTHER" id="PTHR43384:SF11">
    <property type="entry name" value="SEPTUM SITE DETERMINING PROTEIN"/>
    <property type="match status" value="1"/>
</dbReference>
<dbReference type="PANTHER" id="PTHR43384">
    <property type="entry name" value="SEPTUM SITE-DETERMINING PROTEIN MIND HOMOLOG, CHLOROPLASTIC-RELATED"/>
    <property type="match status" value="1"/>
</dbReference>
<dbReference type="InterPro" id="IPR050625">
    <property type="entry name" value="ParA/MinD_ATPase"/>
</dbReference>
<dbReference type="InterPro" id="IPR027417">
    <property type="entry name" value="P-loop_NTPase"/>
</dbReference>
<dbReference type="GO" id="GO:0009898">
    <property type="term" value="C:cytoplasmic side of plasma membrane"/>
    <property type="evidence" value="ECO:0007669"/>
    <property type="project" value="TreeGrafter"/>
</dbReference>
<dbReference type="EMBL" id="BJNB01000032">
    <property type="protein sequence ID" value="GEB98377.1"/>
    <property type="molecule type" value="Genomic_DNA"/>
</dbReference>
<protein>
    <recommendedName>
        <fullName evidence="1">Rv3660c-like CheY-like N-terminal domain-containing protein</fullName>
    </recommendedName>
</protein>
<dbReference type="Pfam" id="PF26563">
    <property type="entry name" value="Rv3660c_N"/>
    <property type="match status" value="1"/>
</dbReference>
<comment type="caution">
    <text evidence="2">The sequence shown here is derived from an EMBL/GenBank/DDBJ whole genome shotgun (WGS) entry which is preliminary data.</text>
</comment>
<dbReference type="SUPFAM" id="SSF52540">
    <property type="entry name" value="P-loop containing nucleoside triphosphate hydrolases"/>
    <property type="match status" value="1"/>
</dbReference>
<proteinExistence type="predicted"/>
<evidence type="ECO:0000259" key="1">
    <source>
        <dbReference type="Pfam" id="PF26563"/>
    </source>
</evidence>
<gene>
    <name evidence="2" type="ORF">CFL01nite_18720</name>
</gene>
<dbReference type="InterPro" id="IPR022521">
    <property type="entry name" value="Rv3660c"/>
</dbReference>
<dbReference type="GO" id="GO:0016887">
    <property type="term" value="F:ATP hydrolysis activity"/>
    <property type="evidence" value="ECO:0007669"/>
    <property type="project" value="TreeGrafter"/>
</dbReference>
<dbReference type="GO" id="GO:0051782">
    <property type="term" value="P:negative regulation of cell division"/>
    <property type="evidence" value="ECO:0007669"/>
    <property type="project" value="TreeGrafter"/>
</dbReference>
<dbReference type="GO" id="GO:0005829">
    <property type="term" value="C:cytosol"/>
    <property type="evidence" value="ECO:0007669"/>
    <property type="project" value="TreeGrafter"/>
</dbReference>
<name>A0AB73B9F1_CORFL</name>